<feature type="transmembrane region" description="Helical" evidence="7">
    <location>
        <begin position="34"/>
        <end position="56"/>
    </location>
</feature>
<feature type="transmembrane region" description="Helical" evidence="7">
    <location>
        <begin position="601"/>
        <end position="621"/>
    </location>
</feature>
<evidence type="ECO:0000256" key="1">
    <source>
        <dbReference type="ARBA" id="ARBA00004141"/>
    </source>
</evidence>
<evidence type="ECO:0000313" key="10">
    <source>
        <dbReference type="Proteomes" id="UP000095300"/>
    </source>
</evidence>
<feature type="compositionally biased region" description="Low complexity" evidence="6">
    <location>
        <begin position="925"/>
        <end position="938"/>
    </location>
</feature>
<feature type="transmembrane region" description="Helical" evidence="7">
    <location>
        <begin position="464"/>
        <end position="485"/>
    </location>
</feature>
<dbReference type="VEuPathDB" id="VectorBase:SCAU008377"/>
<feature type="domain" description="Major facilitator superfamily associated" evidence="8">
    <location>
        <begin position="7"/>
        <end position="696"/>
    </location>
</feature>
<dbReference type="Pfam" id="PF12832">
    <property type="entry name" value="MFS_1_like"/>
    <property type="match status" value="1"/>
</dbReference>
<gene>
    <name evidence="9" type="primary">106088598</name>
</gene>
<feature type="transmembrane region" description="Helical" evidence="7">
    <location>
        <begin position="693"/>
        <end position="716"/>
    </location>
</feature>
<feature type="transmembrane region" description="Helical" evidence="7">
    <location>
        <begin position="421"/>
        <end position="443"/>
    </location>
</feature>
<keyword evidence="5 7" id="KW-0472">Membrane</keyword>
<evidence type="ECO:0000256" key="3">
    <source>
        <dbReference type="ARBA" id="ARBA00022692"/>
    </source>
</evidence>
<reference evidence="9" key="1">
    <citation type="submission" date="2020-05" db="UniProtKB">
        <authorList>
            <consortium name="EnsemblMetazoa"/>
        </authorList>
    </citation>
    <scope>IDENTIFICATION</scope>
    <source>
        <strain evidence="9">USDA</strain>
    </source>
</reference>
<dbReference type="EnsemblMetazoa" id="SCAU008377-RA">
    <property type="protein sequence ID" value="SCAU008377-PA"/>
    <property type="gene ID" value="SCAU008377"/>
</dbReference>
<feature type="region of interest" description="Disordered" evidence="6">
    <location>
        <begin position="157"/>
        <end position="230"/>
    </location>
</feature>
<dbReference type="Proteomes" id="UP000095300">
    <property type="component" value="Unassembled WGS sequence"/>
</dbReference>
<evidence type="ECO:0000256" key="7">
    <source>
        <dbReference type="SAM" id="Phobius"/>
    </source>
</evidence>
<proteinExistence type="inferred from homology"/>
<keyword evidence="10" id="KW-1185">Reference proteome</keyword>
<feature type="compositionally biased region" description="Polar residues" evidence="6">
    <location>
        <begin position="183"/>
        <end position="194"/>
    </location>
</feature>
<evidence type="ECO:0000313" key="9">
    <source>
        <dbReference type="EnsemblMetazoa" id="SCAU008377-PA"/>
    </source>
</evidence>
<keyword evidence="4 7" id="KW-1133">Transmembrane helix</keyword>
<name>A0A1I8PID4_STOCA</name>
<comment type="subcellular location">
    <subcellularLocation>
        <location evidence="1">Membrane</location>
        <topology evidence="1">Multi-pass membrane protein</topology>
    </subcellularLocation>
</comment>
<dbReference type="OrthoDB" id="10056177at2759"/>
<dbReference type="GO" id="GO:0016020">
    <property type="term" value="C:membrane"/>
    <property type="evidence" value="ECO:0007669"/>
    <property type="project" value="UniProtKB-SubCell"/>
</dbReference>
<dbReference type="SUPFAM" id="SSF103473">
    <property type="entry name" value="MFS general substrate transporter"/>
    <property type="match status" value="2"/>
</dbReference>
<dbReference type="PANTHER" id="PTHR16172:SF41">
    <property type="entry name" value="MAJOR FACILITATOR SUPERFAMILY DOMAIN-CONTAINING PROTEIN 6-LIKE"/>
    <property type="match status" value="1"/>
</dbReference>
<evidence type="ECO:0000256" key="4">
    <source>
        <dbReference type="ARBA" id="ARBA00022989"/>
    </source>
</evidence>
<feature type="transmembrane region" description="Helical" evidence="7">
    <location>
        <begin position="568"/>
        <end position="589"/>
    </location>
</feature>
<dbReference type="AlphaFoldDB" id="A0A1I8PID4"/>
<evidence type="ECO:0000256" key="5">
    <source>
        <dbReference type="ARBA" id="ARBA00023136"/>
    </source>
</evidence>
<dbReference type="InterPro" id="IPR024989">
    <property type="entry name" value="MFS_assoc_dom"/>
</dbReference>
<feature type="transmembrane region" description="Helical" evidence="7">
    <location>
        <begin position="497"/>
        <end position="517"/>
    </location>
</feature>
<evidence type="ECO:0000259" key="8">
    <source>
        <dbReference type="Pfam" id="PF12832"/>
    </source>
</evidence>
<feature type="transmembrane region" description="Helical" evidence="7">
    <location>
        <begin position="641"/>
        <end position="672"/>
    </location>
</feature>
<keyword evidence="3 7" id="KW-0812">Transmembrane</keyword>
<feature type="compositionally biased region" description="Low complexity" evidence="6">
    <location>
        <begin position="157"/>
        <end position="182"/>
    </location>
</feature>
<protein>
    <recommendedName>
        <fullName evidence="8">Major facilitator superfamily associated domain-containing protein</fullName>
    </recommendedName>
</protein>
<comment type="similarity">
    <text evidence="2">Belongs to the major facilitator superfamily. MFSD6 family.</text>
</comment>
<evidence type="ECO:0000256" key="6">
    <source>
        <dbReference type="SAM" id="MobiDB-lite"/>
    </source>
</evidence>
<feature type="region of interest" description="Disordered" evidence="6">
    <location>
        <begin position="925"/>
        <end position="984"/>
    </location>
</feature>
<dbReference type="PANTHER" id="PTHR16172">
    <property type="entry name" value="MAJOR FACILITATOR SUPERFAMILY DOMAIN-CONTAINING PROTEIN 6-LIKE"/>
    <property type="match status" value="1"/>
</dbReference>
<dbReference type="STRING" id="35570.A0A1I8PID4"/>
<dbReference type="CDD" id="cd17335">
    <property type="entry name" value="MFS_MFSD6"/>
    <property type="match status" value="1"/>
</dbReference>
<dbReference type="InterPro" id="IPR051717">
    <property type="entry name" value="MFS_MFSD6"/>
</dbReference>
<sequence length="984" mass="107978">ILFYLNLFFIAATSSLLPYLTIHMQSIGLTVEEIAIIYLALPFTTFLSPPITGFLVDKFGKYKPVVVMSLLLNAIFHHSLLFIPQQEIPGVVPSAFVMRHPDSGVIEVWWSPCPSRECPEEHELKLAVSQCTDYCLLQEPSSASNLFSPSPEYYTPSTSTGSMLSPSPLSSSSSSSSDSASTKAESYMSTTSMPSLASITPSSSSSATTSSLSSTTTTTTRVPITTTAPRTISTTTAAIVAAAAATMPEGNTTTTTTTGRSIFQDVLNMSATMFPPVVTSLSSMSMLERQDWNESLDVDTNATESTTFSWVHANATDSTFFMLLMHPDLAPPSEQLGMEIEPDDNETVTDIKQRFGEKRLWEMQINVTDLEELDLRCGGIARRHNMTHLSNETVNCMVQRCTFTLNAPEICPPDYKETDKMIFWIYFLLRFLATTMLSAGVTIMDPIALTMIEKYGGDFGRERLFSSIGMAIFSPITGVMIDYYSRGLGYTDYSAAFYTYDVLLIISTVSVLMMPLGEKLPADNVFRDLWNLLKMPHVITFIFFLFILGNFWGFIESFLFLYLKELGAPNYLLGITITVGTVSSIPFLYGAEKITRIFGHVNLIIIAFFSHAGRLVGYSFIENAWWCFPFEAMEALSCHLMWVAAATYCSILAPKSLLATLIGVLGMAHFSLGRGSGSFTGGFLIGEFGTRDAFRYMGLLAVVGGIAYGILHLVWLRKFDHNMDDSEEEMDAAEAVEAGETEKLTEPATKEQGTSMSLERLSLMIKYNQIGSLSSLPRGSRGDIHDHLSIRRSSYNVESLRVPKHGIGSASKVDILRSALEINHKSSNNSVLSKADNNRTSNQSLGRNRADSAPKLNHTTMKNISQPALEAVVLEGVESTFFPSRMKKYPSGLLTSIPAVDLSVIPSSMLMDQDQVRIPEETELNNSKVTVNSTNSGSGDEQQTNKASNNTTSTTTNNNSTTPKQANGKSIVKDEPTNDGDDAT</sequence>
<accession>A0A1I8PID4</accession>
<feature type="region of interest" description="Disordered" evidence="6">
    <location>
        <begin position="827"/>
        <end position="860"/>
    </location>
</feature>
<feature type="transmembrane region" description="Helical" evidence="7">
    <location>
        <begin position="7"/>
        <end position="28"/>
    </location>
</feature>
<dbReference type="InterPro" id="IPR036259">
    <property type="entry name" value="MFS_trans_sf"/>
</dbReference>
<dbReference type="Gene3D" id="1.20.1250.20">
    <property type="entry name" value="MFS general substrate transporter like domains"/>
    <property type="match status" value="3"/>
</dbReference>
<feature type="transmembrane region" description="Helical" evidence="7">
    <location>
        <begin position="538"/>
        <end position="562"/>
    </location>
</feature>
<feature type="compositionally biased region" description="Low complexity" evidence="6">
    <location>
        <begin position="948"/>
        <end position="962"/>
    </location>
</feature>
<organism evidence="9 10">
    <name type="scientific">Stomoxys calcitrans</name>
    <name type="common">Stable fly</name>
    <name type="synonym">Conops calcitrans</name>
    <dbReference type="NCBI Taxonomy" id="35570"/>
    <lineage>
        <taxon>Eukaryota</taxon>
        <taxon>Metazoa</taxon>
        <taxon>Ecdysozoa</taxon>
        <taxon>Arthropoda</taxon>
        <taxon>Hexapoda</taxon>
        <taxon>Insecta</taxon>
        <taxon>Pterygota</taxon>
        <taxon>Neoptera</taxon>
        <taxon>Endopterygota</taxon>
        <taxon>Diptera</taxon>
        <taxon>Brachycera</taxon>
        <taxon>Muscomorpha</taxon>
        <taxon>Muscoidea</taxon>
        <taxon>Muscidae</taxon>
        <taxon>Stomoxys</taxon>
    </lineage>
</organism>
<evidence type="ECO:0000256" key="2">
    <source>
        <dbReference type="ARBA" id="ARBA00005241"/>
    </source>
</evidence>
<feature type="compositionally biased region" description="Low complexity" evidence="6">
    <location>
        <begin position="195"/>
        <end position="230"/>
    </location>
</feature>